<feature type="binding site" evidence="7">
    <location>
        <position position="183"/>
    </location>
    <ligand>
        <name>substrate</name>
    </ligand>
</feature>
<dbReference type="Pfam" id="PF13242">
    <property type="entry name" value="Hydrolase_like"/>
    <property type="match status" value="1"/>
</dbReference>
<evidence type="ECO:0000256" key="4">
    <source>
        <dbReference type="ARBA" id="ARBA00022842"/>
    </source>
</evidence>
<dbReference type="Gene3D" id="3.40.50.1000">
    <property type="entry name" value="HAD superfamily/HAD-like"/>
    <property type="match status" value="2"/>
</dbReference>
<dbReference type="SFLD" id="SFLDS00003">
    <property type="entry name" value="Haloacid_Dehalogenase"/>
    <property type="match status" value="1"/>
</dbReference>
<dbReference type="InterPro" id="IPR023214">
    <property type="entry name" value="HAD_sf"/>
</dbReference>
<evidence type="ECO:0000313" key="10">
    <source>
        <dbReference type="Proteomes" id="UP000371977"/>
    </source>
</evidence>
<evidence type="ECO:0000256" key="5">
    <source>
        <dbReference type="PIRNR" id="PIRNR000915"/>
    </source>
</evidence>
<evidence type="ECO:0000256" key="1">
    <source>
        <dbReference type="ARBA" id="ARBA00006696"/>
    </source>
</evidence>
<dbReference type="OrthoDB" id="9810449at2"/>
<gene>
    <name evidence="9" type="ORF">ESZ50_04500</name>
</gene>
<dbReference type="GO" id="GO:0005737">
    <property type="term" value="C:cytoplasm"/>
    <property type="evidence" value="ECO:0007669"/>
    <property type="project" value="TreeGrafter"/>
</dbReference>
<dbReference type="EMBL" id="SDGZ01000013">
    <property type="protein sequence ID" value="TYC49855.1"/>
    <property type="molecule type" value="Genomic_DNA"/>
</dbReference>
<sequence>MSNYSGYFIDLDGTIYKGRERYPSGKRFVERLQAAEIDYRFVTNNSTKTPEEVARNLTDNHDIPTSPEQVYTSAMATADFLRTQPKIESVLIVGEGGLKTAIEQAGFQLVAKAPADAVVIALDRDVTYEKLMEATFAIQAGARFIATNIDTNLPNELGMTPGAGAFVTFIETATQTKPVVIGKPSKTIIDLALARVDKNANEVIMVGDNYNTDIKAGLNAGMDTLLVYTGVAVKTDVQQYEAAVRPTYEVDSLDDWIL</sequence>
<dbReference type="PANTHER" id="PTHR19288">
    <property type="entry name" value="4-NITROPHENYLPHOSPHATASE-RELATED"/>
    <property type="match status" value="1"/>
</dbReference>
<proteinExistence type="inferred from homology"/>
<evidence type="ECO:0000256" key="8">
    <source>
        <dbReference type="PIRSR" id="PIRSR000915-3"/>
    </source>
</evidence>
<evidence type="ECO:0000313" key="9">
    <source>
        <dbReference type="EMBL" id="TYC49855.1"/>
    </source>
</evidence>
<dbReference type="RefSeq" id="WP_148622414.1">
    <property type="nucleotide sequence ID" value="NZ_SDGZ01000013.1"/>
</dbReference>
<keyword evidence="2 5" id="KW-0479">Metal-binding</keyword>
<dbReference type="InterPro" id="IPR006439">
    <property type="entry name" value="HAD-SF_hydro_IA"/>
</dbReference>
<accession>A0A6C2C9X7</accession>
<dbReference type="SUPFAM" id="SSF56784">
    <property type="entry name" value="HAD-like"/>
    <property type="match status" value="1"/>
</dbReference>
<dbReference type="SFLD" id="SFLDG01139">
    <property type="entry name" value="C2.A:_Pyridoxal_Phosphate_Phos"/>
    <property type="match status" value="1"/>
</dbReference>
<dbReference type="GO" id="GO:0016791">
    <property type="term" value="F:phosphatase activity"/>
    <property type="evidence" value="ECO:0007669"/>
    <property type="project" value="TreeGrafter"/>
</dbReference>
<dbReference type="NCBIfam" id="TIGR01549">
    <property type="entry name" value="HAD-SF-IA-v1"/>
    <property type="match status" value="1"/>
</dbReference>
<dbReference type="NCBIfam" id="TIGR01457">
    <property type="entry name" value="HAD-SF-IIA-hyp2"/>
    <property type="match status" value="1"/>
</dbReference>
<dbReference type="NCBIfam" id="TIGR01460">
    <property type="entry name" value="HAD-SF-IIA"/>
    <property type="match status" value="1"/>
</dbReference>
<evidence type="ECO:0000256" key="6">
    <source>
        <dbReference type="PIRSR" id="PIRSR000915-1"/>
    </source>
</evidence>
<keyword evidence="4 5" id="KW-0460">Magnesium</keyword>
<feature type="active site" description="Proton donor" evidence="6">
    <location>
        <position position="12"/>
    </location>
</feature>
<dbReference type="PIRSF" id="PIRSF000915">
    <property type="entry name" value="PGP-type_phosphatase"/>
    <property type="match status" value="1"/>
</dbReference>
<dbReference type="GO" id="GO:0046872">
    <property type="term" value="F:metal ion binding"/>
    <property type="evidence" value="ECO:0007669"/>
    <property type="project" value="UniProtKB-KW"/>
</dbReference>
<comment type="cofactor">
    <cofactor evidence="8">
        <name>Mg(2+)</name>
        <dbReference type="ChEBI" id="CHEBI:18420"/>
    </cofactor>
    <text evidence="8">Divalent metal ions. Mg(2+) is the most effective.</text>
</comment>
<protein>
    <recommendedName>
        <fullName evidence="5">Acid sugar phosphatase</fullName>
        <ecNumber evidence="5">3.1.3.-</ecNumber>
    </recommendedName>
</protein>
<dbReference type="CDD" id="cd07530">
    <property type="entry name" value="HAD_Pase_UmpH-like"/>
    <property type="match status" value="1"/>
</dbReference>
<dbReference type="InterPro" id="IPR006354">
    <property type="entry name" value="HAD-SF_hydro_IIA_hyp1"/>
</dbReference>
<evidence type="ECO:0000256" key="2">
    <source>
        <dbReference type="ARBA" id="ARBA00022723"/>
    </source>
</evidence>
<dbReference type="InterPro" id="IPR006357">
    <property type="entry name" value="HAD-SF_hydro_IIA"/>
</dbReference>
<feature type="binding site" evidence="8">
    <location>
        <position position="10"/>
    </location>
    <ligand>
        <name>Mg(2+)</name>
        <dbReference type="ChEBI" id="CHEBI:18420"/>
    </ligand>
</feature>
<dbReference type="Proteomes" id="UP000371977">
    <property type="component" value="Unassembled WGS sequence"/>
</dbReference>
<keyword evidence="10" id="KW-1185">Reference proteome</keyword>
<feature type="binding site" evidence="8">
    <location>
        <position position="12"/>
    </location>
    <ligand>
        <name>Mg(2+)</name>
        <dbReference type="ChEBI" id="CHEBI:18420"/>
    </ligand>
</feature>
<comment type="caution">
    <text evidence="9">The sequence shown here is derived from an EMBL/GenBank/DDBJ whole genome shotgun (WGS) entry which is preliminary data.</text>
</comment>
<dbReference type="AlphaFoldDB" id="A0A6C2C9X7"/>
<dbReference type="PANTHER" id="PTHR19288:SF46">
    <property type="entry name" value="HALOACID DEHALOGENASE-LIKE HYDROLASE DOMAIN-CONTAINING PROTEIN 2"/>
    <property type="match status" value="1"/>
</dbReference>
<feature type="binding site" evidence="8">
    <location>
        <position position="208"/>
    </location>
    <ligand>
        <name>Mg(2+)</name>
        <dbReference type="ChEBI" id="CHEBI:18420"/>
    </ligand>
</feature>
<evidence type="ECO:0000256" key="3">
    <source>
        <dbReference type="ARBA" id="ARBA00022801"/>
    </source>
</evidence>
<reference evidence="9 10" key="1">
    <citation type="submission" date="2019-01" db="EMBL/GenBank/DDBJ databases">
        <title>Weissella sp. nov., a novel lactic acid bacterium isolated from animal feces.</title>
        <authorList>
            <person name="Wang L.-T."/>
        </authorList>
    </citation>
    <scope>NUCLEOTIDE SEQUENCE [LARGE SCALE GENOMIC DNA]</scope>
    <source>
        <strain evidence="9 10">8H-2</strain>
    </source>
</reference>
<dbReference type="Pfam" id="PF13344">
    <property type="entry name" value="Hydrolase_6"/>
    <property type="match status" value="1"/>
</dbReference>
<dbReference type="EC" id="3.1.3.-" evidence="5"/>
<organism evidence="9 10">
    <name type="scientific">Weissella muntiaci</name>
    <dbReference type="NCBI Taxonomy" id="2508881"/>
    <lineage>
        <taxon>Bacteria</taxon>
        <taxon>Bacillati</taxon>
        <taxon>Bacillota</taxon>
        <taxon>Bacilli</taxon>
        <taxon>Lactobacillales</taxon>
        <taxon>Lactobacillaceae</taxon>
        <taxon>Weissella</taxon>
    </lineage>
</organism>
<dbReference type="InterPro" id="IPR036412">
    <property type="entry name" value="HAD-like_sf"/>
</dbReference>
<comment type="similarity">
    <text evidence="1 5">Belongs to the HAD-like hydrolase superfamily. NagD family.</text>
</comment>
<name>A0A6C2C9X7_9LACO</name>
<keyword evidence="3 9" id="KW-0378">Hydrolase</keyword>
<feature type="active site" description="Nucleophile" evidence="6">
    <location>
        <position position="10"/>
    </location>
</feature>
<evidence type="ECO:0000256" key="7">
    <source>
        <dbReference type="PIRSR" id="PIRSR000915-2"/>
    </source>
</evidence>
<comment type="function">
    <text evidence="5">Catalyzes the dephosphorylation of 2-6 carbon acid sugars in vitro.</text>
</comment>